<sequence>MADGDGDGDGEEPSRMFVSMEVDWPVYDVYLTGTLIKRGNNRPYAWVERHVILCNTVLLYFTRGYLTQPRGYKILSTSSTACCPKRFHGYPNCVLVFDVPEGITLPSTADIDEENGDSLHSTGHSCAPSHAPSLTSSHHSGEEDDQDLRIIDAFRRAESPKFAFFAPSQREASRWRKALMRGCILARLLKEGKLIEERHHHAAMRVAEDAVQAHSIQVLLLTSQLRQLRASGHHTPRSPDTFTTPPALPRRSATPAPPRDTAGLDQGHGDRRSPARSAGHAHTRQGTAENERPAIVELTLPPLALNAISPRTEIRGAAAGEKRAAEDQQSLEQDTHANREGSKTDQREATAAAKKSPNLSADNNETFSGGSVPSIGASIHRPATQHHHHGTGSSPRESCEPAENDVPTADGGRVDADNDNALPSCPSSVDGASETVHVPSEDGDDHQREPNGCNGEGVDGVVGSGRPGSSSASDDDGSGGNRANPSSDTECPVTPVLTEAHPHRNNYPLLLSSPPHPQPALSSPRCDPSLPADALQMRNERRPPPFHPNVLWPPSMPPPFPPLLHELGVASGSFSPAFFCSVPVPLNVCGLSDAAIMAFLWDVTPWVGGEVPAVELRSRERGVGVVLEDVRTVARLAVSV</sequence>
<feature type="compositionally biased region" description="Polar residues" evidence="1">
    <location>
        <begin position="357"/>
        <end position="371"/>
    </location>
</feature>
<keyword evidence="4" id="KW-1185">Reference proteome</keyword>
<feature type="region of interest" description="Disordered" evidence="1">
    <location>
        <begin position="229"/>
        <end position="294"/>
    </location>
</feature>
<dbReference type="EMBL" id="CDMY01000383">
    <property type="protein sequence ID" value="CEM08064.1"/>
    <property type="molecule type" value="Genomic_DNA"/>
</dbReference>
<gene>
    <name evidence="3" type="ORF">Vbra_14580</name>
</gene>
<evidence type="ECO:0000259" key="2">
    <source>
        <dbReference type="PROSITE" id="PS50003"/>
    </source>
</evidence>
<dbReference type="AlphaFoldDB" id="A0A0G4F6L5"/>
<protein>
    <recommendedName>
        <fullName evidence="2">PH domain-containing protein</fullName>
    </recommendedName>
</protein>
<accession>A0A0G4F6L5</accession>
<feature type="domain" description="PH" evidence="2">
    <location>
        <begin position="28"/>
        <end position="184"/>
    </location>
</feature>
<organism evidence="3 4">
    <name type="scientific">Vitrella brassicaformis (strain CCMP3155)</name>
    <dbReference type="NCBI Taxonomy" id="1169540"/>
    <lineage>
        <taxon>Eukaryota</taxon>
        <taxon>Sar</taxon>
        <taxon>Alveolata</taxon>
        <taxon>Colpodellida</taxon>
        <taxon>Vitrellaceae</taxon>
        <taxon>Vitrella</taxon>
    </lineage>
</organism>
<dbReference type="InterPro" id="IPR001849">
    <property type="entry name" value="PH_domain"/>
</dbReference>
<dbReference type="Gene3D" id="2.30.29.30">
    <property type="entry name" value="Pleckstrin-homology domain (PH domain)/Phosphotyrosine-binding domain (PTB)"/>
    <property type="match status" value="1"/>
</dbReference>
<dbReference type="Proteomes" id="UP000041254">
    <property type="component" value="Unassembled WGS sequence"/>
</dbReference>
<proteinExistence type="predicted"/>
<feature type="region of interest" description="Disordered" evidence="1">
    <location>
        <begin position="317"/>
        <end position="531"/>
    </location>
</feature>
<feature type="compositionally biased region" description="Low complexity" evidence="1">
    <location>
        <begin position="508"/>
        <end position="524"/>
    </location>
</feature>
<dbReference type="SMART" id="SM00233">
    <property type="entry name" value="PH"/>
    <property type="match status" value="1"/>
</dbReference>
<reference evidence="3 4" key="1">
    <citation type="submission" date="2014-11" db="EMBL/GenBank/DDBJ databases">
        <authorList>
            <person name="Zhu J."/>
            <person name="Qi W."/>
            <person name="Song R."/>
        </authorList>
    </citation>
    <scope>NUCLEOTIDE SEQUENCE [LARGE SCALE GENOMIC DNA]</scope>
</reference>
<name>A0A0G4F6L5_VITBC</name>
<feature type="region of interest" description="Disordered" evidence="1">
    <location>
        <begin position="107"/>
        <end position="143"/>
    </location>
</feature>
<dbReference type="VEuPathDB" id="CryptoDB:Vbra_14580"/>
<dbReference type="SUPFAM" id="SSF50729">
    <property type="entry name" value="PH domain-like"/>
    <property type="match status" value="1"/>
</dbReference>
<dbReference type="PROSITE" id="PS50003">
    <property type="entry name" value="PH_DOMAIN"/>
    <property type="match status" value="1"/>
</dbReference>
<evidence type="ECO:0000313" key="3">
    <source>
        <dbReference type="EMBL" id="CEM08064.1"/>
    </source>
</evidence>
<dbReference type="InterPro" id="IPR011993">
    <property type="entry name" value="PH-like_dom_sf"/>
</dbReference>
<feature type="compositionally biased region" description="Basic and acidic residues" evidence="1">
    <location>
        <begin position="333"/>
        <end position="348"/>
    </location>
</feature>
<evidence type="ECO:0000313" key="4">
    <source>
        <dbReference type="Proteomes" id="UP000041254"/>
    </source>
</evidence>
<evidence type="ECO:0000256" key="1">
    <source>
        <dbReference type="SAM" id="MobiDB-lite"/>
    </source>
</evidence>
<dbReference type="InParanoid" id="A0A0G4F6L5"/>
<feature type="compositionally biased region" description="Gly residues" evidence="1">
    <location>
        <begin position="454"/>
        <end position="466"/>
    </location>
</feature>